<dbReference type="EMBL" id="JAGPNK010000007">
    <property type="protein sequence ID" value="KAH7318192.1"/>
    <property type="molecule type" value="Genomic_DNA"/>
</dbReference>
<evidence type="ECO:0000256" key="1">
    <source>
        <dbReference type="SAM" id="MobiDB-lite"/>
    </source>
</evidence>
<keyword evidence="2" id="KW-1133">Transmembrane helix</keyword>
<name>A0A8K0WS70_9HYPO</name>
<feature type="transmembrane region" description="Helical" evidence="2">
    <location>
        <begin position="76"/>
        <end position="95"/>
    </location>
</feature>
<feature type="region of interest" description="Disordered" evidence="1">
    <location>
        <begin position="1"/>
        <end position="25"/>
    </location>
</feature>
<comment type="caution">
    <text evidence="3">The sequence shown here is derived from an EMBL/GenBank/DDBJ whole genome shotgun (WGS) entry which is preliminary data.</text>
</comment>
<keyword evidence="2" id="KW-0472">Membrane</keyword>
<evidence type="ECO:0000313" key="3">
    <source>
        <dbReference type="EMBL" id="KAH7318192.1"/>
    </source>
</evidence>
<sequence length="225" mass="25070">MSANRFRPGGYGPTSRRVLRGPRTGSCRSNAWSGFMGKNSSAGLICSQDRAAGLMPLPVSSHVRLSPCASRRVLRGACRLVVMGNAWCLLVWLFILEDVADKDAFFHGPLIAVLGVCDEGCTSYAGQRDCDAPLGEMEWARLHATMLLHVAQRHIHVRWLMLALWSPRPAPGCLTASLFHMHVRASWYVHVSCLFLLFYFAFCLATTPSFPFLVYFLLPLVRVAW</sequence>
<dbReference type="Proteomes" id="UP000813444">
    <property type="component" value="Unassembled WGS sequence"/>
</dbReference>
<keyword evidence="4" id="KW-1185">Reference proteome</keyword>
<proteinExistence type="predicted"/>
<evidence type="ECO:0000313" key="4">
    <source>
        <dbReference type="Proteomes" id="UP000813444"/>
    </source>
</evidence>
<evidence type="ECO:0000256" key="2">
    <source>
        <dbReference type="SAM" id="Phobius"/>
    </source>
</evidence>
<keyword evidence="2" id="KW-0812">Transmembrane</keyword>
<protein>
    <submittedName>
        <fullName evidence="3">Uncharacterized protein</fullName>
    </submittedName>
</protein>
<feature type="transmembrane region" description="Helical" evidence="2">
    <location>
        <begin position="187"/>
        <end position="218"/>
    </location>
</feature>
<organism evidence="3 4">
    <name type="scientific">Stachybotrys elegans</name>
    <dbReference type="NCBI Taxonomy" id="80388"/>
    <lineage>
        <taxon>Eukaryota</taxon>
        <taxon>Fungi</taxon>
        <taxon>Dikarya</taxon>
        <taxon>Ascomycota</taxon>
        <taxon>Pezizomycotina</taxon>
        <taxon>Sordariomycetes</taxon>
        <taxon>Hypocreomycetidae</taxon>
        <taxon>Hypocreales</taxon>
        <taxon>Stachybotryaceae</taxon>
        <taxon>Stachybotrys</taxon>
    </lineage>
</organism>
<dbReference type="AlphaFoldDB" id="A0A8K0WS70"/>
<reference evidence="3" key="1">
    <citation type="journal article" date="2021" name="Nat. Commun.">
        <title>Genetic determinants of endophytism in the Arabidopsis root mycobiome.</title>
        <authorList>
            <person name="Mesny F."/>
            <person name="Miyauchi S."/>
            <person name="Thiergart T."/>
            <person name="Pickel B."/>
            <person name="Atanasova L."/>
            <person name="Karlsson M."/>
            <person name="Huettel B."/>
            <person name="Barry K.W."/>
            <person name="Haridas S."/>
            <person name="Chen C."/>
            <person name="Bauer D."/>
            <person name="Andreopoulos W."/>
            <person name="Pangilinan J."/>
            <person name="LaButti K."/>
            <person name="Riley R."/>
            <person name="Lipzen A."/>
            <person name="Clum A."/>
            <person name="Drula E."/>
            <person name="Henrissat B."/>
            <person name="Kohler A."/>
            <person name="Grigoriev I.V."/>
            <person name="Martin F.M."/>
            <person name="Hacquard S."/>
        </authorList>
    </citation>
    <scope>NUCLEOTIDE SEQUENCE</scope>
    <source>
        <strain evidence="3">MPI-CAGE-CH-0235</strain>
    </source>
</reference>
<accession>A0A8K0WS70</accession>
<gene>
    <name evidence="3" type="ORF">B0I35DRAFT_236976</name>
</gene>